<protein>
    <recommendedName>
        <fullName evidence="2">CBM21 domain-containing protein</fullName>
    </recommendedName>
</protein>
<dbReference type="EMBL" id="CAACVG010008457">
    <property type="protein sequence ID" value="VEN49914.1"/>
    <property type="molecule type" value="Genomic_DNA"/>
</dbReference>
<dbReference type="Proteomes" id="UP000410492">
    <property type="component" value="Unassembled WGS sequence"/>
</dbReference>
<keyword evidence="4" id="KW-1185">Reference proteome</keyword>
<dbReference type="PANTHER" id="PTHR12307:SF48">
    <property type="entry name" value="PROTEIN PHOSPHATASE 1 REGULATORY SUBUNIT"/>
    <property type="match status" value="1"/>
</dbReference>
<dbReference type="Gene3D" id="2.60.40.2440">
    <property type="entry name" value="Carbohydrate binding type-21 domain"/>
    <property type="match status" value="1"/>
</dbReference>
<dbReference type="InterPro" id="IPR005036">
    <property type="entry name" value="CBM21_dom"/>
</dbReference>
<dbReference type="InterPro" id="IPR038175">
    <property type="entry name" value="CBM21_dom_sf"/>
</dbReference>
<evidence type="ECO:0000313" key="3">
    <source>
        <dbReference type="EMBL" id="VEN49914.1"/>
    </source>
</evidence>
<dbReference type="GO" id="GO:0008157">
    <property type="term" value="F:protein phosphatase 1 binding"/>
    <property type="evidence" value="ECO:0007669"/>
    <property type="project" value="TreeGrafter"/>
</dbReference>
<dbReference type="GO" id="GO:0005979">
    <property type="term" value="P:regulation of glycogen biosynthetic process"/>
    <property type="evidence" value="ECO:0007669"/>
    <property type="project" value="TreeGrafter"/>
</dbReference>
<accession>A0A653CPR4</accession>
<evidence type="ECO:0000256" key="1">
    <source>
        <dbReference type="SAM" id="MobiDB-lite"/>
    </source>
</evidence>
<feature type="domain" description="CBM21" evidence="2">
    <location>
        <begin position="184"/>
        <end position="244"/>
    </location>
</feature>
<name>A0A653CPR4_CALMS</name>
<proteinExistence type="predicted"/>
<dbReference type="GO" id="GO:2001069">
    <property type="term" value="F:glycogen binding"/>
    <property type="evidence" value="ECO:0007669"/>
    <property type="project" value="TreeGrafter"/>
</dbReference>
<evidence type="ECO:0000313" key="4">
    <source>
        <dbReference type="Proteomes" id="UP000410492"/>
    </source>
</evidence>
<gene>
    <name evidence="3" type="ORF">CALMAC_LOCUS10853</name>
</gene>
<evidence type="ECO:0000259" key="2">
    <source>
        <dbReference type="Pfam" id="PF03370"/>
    </source>
</evidence>
<dbReference type="AlphaFoldDB" id="A0A653CPR4"/>
<sequence length="252" mass="28111">MCSIDYEMPVFAHSPQPVGGFLASSNYAFKDFPRMPSQYPPRYCNWSRQLQHTGSADTISVSKPVPLNGAKYFAPPKRPCLVIRSSEDSSSSTSDDESSNCSSGAQSPTRNKKRVVFADDKGAPLTQVRVMTEPSSVPPLWMNFHFLEDVTRGVDADPGVGTEDRWQITFAQPASDYVEFRKRLDEGKVSLENVIIKESDDTLVGTVKVKNIAFEKEVFVRSSINNWQTHEDTYCSYVPNSSTTPASRCNYP</sequence>
<organism evidence="3 4">
    <name type="scientific">Callosobruchus maculatus</name>
    <name type="common">Southern cowpea weevil</name>
    <name type="synonym">Pulse bruchid</name>
    <dbReference type="NCBI Taxonomy" id="64391"/>
    <lineage>
        <taxon>Eukaryota</taxon>
        <taxon>Metazoa</taxon>
        <taxon>Ecdysozoa</taxon>
        <taxon>Arthropoda</taxon>
        <taxon>Hexapoda</taxon>
        <taxon>Insecta</taxon>
        <taxon>Pterygota</taxon>
        <taxon>Neoptera</taxon>
        <taxon>Endopterygota</taxon>
        <taxon>Coleoptera</taxon>
        <taxon>Polyphaga</taxon>
        <taxon>Cucujiformia</taxon>
        <taxon>Chrysomeloidea</taxon>
        <taxon>Chrysomelidae</taxon>
        <taxon>Bruchinae</taxon>
        <taxon>Bruchini</taxon>
        <taxon>Callosobruchus</taxon>
    </lineage>
</organism>
<feature type="compositionally biased region" description="Low complexity" evidence="1">
    <location>
        <begin position="88"/>
        <end position="103"/>
    </location>
</feature>
<dbReference type="Pfam" id="PF03370">
    <property type="entry name" value="CBM_21"/>
    <property type="match status" value="1"/>
</dbReference>
<feature type="region of interest" description="Disordered" evidence="1">
    <location>
        <begin position="85"/>
        <end position="116"/>
    </location>
</feature>
<dbReference type="GO" id="GO:0000164">
    <property type="term" value="C:protein phosphatase type 1 complex"/>
    <property type="evidence" value="ECO:0007669"/>
    <property type="project" value="TreeGrafter"/>
</dbReference>
<dbReference type="OrthoDB" id="1881at2759"/>
<dbReference type="InterPro" id="IPR050782">
    <property type="entry name" value="PP1_regulatory_subunit_3"/>
</dbReference>
<reference evidence="3 4" key="1">
    <citation type="submission" date="2019-01" db="EMBL/GenBank/DDBJ databases">
        <authorList>
            <person name="Sayadi A."/>
        </authorList>
    </citation>
    <scope>NUCLEOTIDE SEQUENCE [LARGE SCALE GENOMIC DNA]</scope>
</reference>
<dbReference type="PANTHER" id="PTHR12307">
    <property type="entry name" value="PROTEIN PHOSPHATASE 1 REGULATORY SUBUNIT"/>
    <property type="match status" value="1"/>
</dbReference>